<evidence type="ECO:0000313" key="2">
    <source>
        <dbReference type="Proteomes" id="UP000287651"/>
    </source>
</evidence>
<protein>
    <submittedName>
        <fullName evidence="1">Uncharacterized protein</fullName>
    </submittedName>
</protein>
<name>A0A426Z145_ENSVE</name>
<dbReference type="Proteomes" id="UP000287651">
    <property type="component" value="Unassembled WGS sequence"/>
</dbReference>
<sequence length="69" mass="8110">MEEMEPTPRTEVMLYIDRKRKRVEGAKQRLASLTCSTTSRTRIPTLRYDLDNDRNRSLLLSLPRMGSRV</sequence>
<comment type="caution">
    <text evidence="1">The sequence shown here is derived from an EMBL/GenBank/DDBJ whole genome shotgun (WGS) entry which is preliminary data.</text>
</comment>
<dbReference type="EMBL" id="AMZH03009039">
    <property type="protein sequence ID" value="RRT57697.1"/>
    <property type="molecule type" value="Genomic_DNA"/>
</dbReference>
<gene>
    <name evidence="1" type="ORF">B296_00016803</name>
</gene>
<accession>A0A426Z145</accession>
<reference evidence="1 2" key="1">
    <citation type="journal article" date="2014" name="Agronomy (Basel)">
        <title>A Draft Genome Sequence for Ensete ventricosum, the Drought-Tolerant Tree Against Hunger.</title>
        <authorList>
            <person name="Harrison J."/>
            <person name="Moore K.A."/>
            <person name="Paszkiewicz K."/>
            <person name="Jones T."/>
            <person name="Grant M."/>
            <person name="Ambacheew D."/>
            <person name="Muzemil S."/>
            <person name="Studholme D.J."/>
        </authorList>
    </citation>
    <scope>NUCLEOTIDE SEQUENCE [LARGE SCALE GENOMIC DNA]</scope>
</reference>
<evidence type="ECO:0000313" key="1">
    <source>
        <dbReference type="EMBL" id="RRT57697.1"/>
    </source>
</evidence>
<proteinExistence type="predicted"/>
<organism evidence="1 2">
    <name type="scientific">Ensete ventricosum</name>
    <name type="common">Abyssinian banana</name>
    <name type="synonym">Musa ensete</name>
    <dbReference type="NCBI Taxonomy" id="4639"/>
    <lineage>
        <taxon>Eukaryota</taxon>
        <taxon>Viridiplantae</taxon>
        <taxon>Streptophyta</taxon>
        <taxon>Embryophyta</taxon>
        <taxon>Tracheophyta</taxon>
        <taxon>Spermatophyta</taxon>
        <taxon>Magnoliopsida</taxon>
        <taxon>Liliopsida</taxon>
        <taxon>Zingiberales</taxon>
        <taxon>Musaceae</taxon>
        <taxon>Ensete</taxon>
    </lineage>
</organism>
<dbReference type="AlphaFoldDB" id="A0A426Z145"/>